<evidence type="ECO:0000313" key="6">
    <source>
        <dbReference type="RefSeq" id="XP_034116567.2"/>
    </source>
</evidence>
<dbReference type="SMART" id="SM00667">
    <property type="entry name" value="LisH"/>
    <property type="match status" value="1"/>
</dbReference>
<dbReference type="AlphaFoldDB" id="A0A6P8ZEK6"/>
<gene>
    <name evidence="6" type="primary">LOC117576118</name>
</gene>
<dbReference type="InterPro" id="IPR006594">
    <property type="entry name" value="LisH"/>
</dbReference>
<dbReference type="PANTHER" id="PTHR15431">
    <property type="entry name" value="FGFR1 ONCOGENE PARTNER/LISH DOMAIN-CONTAINING PROTEIN"/>
    <property type="match status" value="1"/>
</dbReference>
<evidence type="ECO:0000313" key="5">
    <source>
        <dbReference type="Proteomes" id="UP000515160"/>
    </source>
</evidence>
<evidence type="ECO:0000256" key="2">
    <source>
        <dbReference type="ARBA" id="ARBA00022490"/>
    </source>
</evidence>
<evidence type="ECO:0000256" key="1">
    <source>
        <dbReference type="ARBA" id="ARBA00004245"/>
    </source>
</evidence>
<dbReference type="Gene3D" id="1.20.960.40">
    <property type="match status" value="1"/>
</dbReference>
<reference evidence="6" key="1">
    <citation type="submission" date="2025-08" db="UniProtKB">
        <authorList>
            <consortium name="RefSeq"/>
        </authorList>
    </citation>
    <scope>IDENTIFICATION</scope>
    <source>
        <strain evidence="6">15112-1751.03</strain>
        <tissue evidence="6">Whole Adult</tissue>
    </source>
</reference>
<keyword evidence="3" id="KW-0206">Cytoskeleton</keyword>
<comment type="subcellular location">
    <subcellularLocation>
        <location evidence="1">Cytoplasm</location>
        <location evidence="1">Cytoskeleton</location>
    </subcellularLocation>
</comment>
<protein>
    <submittedName>
        <fullName evidence="6">Uncharacterized protein LOC117576118</fullName>
    </submittedName>
</protein>
<feature type="region of interest" description="Disordered" evidence="4">
    <location>
        <begin position="363"/>
        <end position="382"/>
    </location>
</feature>
<dbReference type="RefSeq" id="XP_034116567.2">
    <property type="nucleotide sequence ID" value="XM_034260676.2"/>
</dbReference>
<dbReference type="GO" id="GO:0015630">
    <property type="term" value="C:microtubule cytoskeleton"/>
    <property type="evidence" value="ECO:0007669"/>
    <property type="project" value="UniProtKB-ARBA"/>
</dbReference>
<keyword evidence="2" id="KW-0963">Cytoplasm</keyword>
<dbReference type="PANTHER" id="PTHR15431:SF4">
    <property type="entry name" value="PROTEIN TONNEAU 1B"/>
    <property type="match status" value="1"/>
</dbReference>
<evidence type="ECO:0000256" key="4">
    <source>
        <dbReference type="SAM" id="MobiDB-lite"/>
    </source>
</evidence>
<keyword evidence="5" id="KW-1185">Reference proteome</keyword>
<feature type="compositionally biased region" description="Polar residues" evidence="4">
    <location>
        <begin position="318"/>
        <end position="337"/>
    </location>
</feature>
<dbReference type="Pfam" id="PF08513">
    <property type="entry name" value="LisH"/>
    <property type="match status" value="1"/>
</dbReference>
<organism evidence="5 6">
    <name type="scientific">Drosophila albomicans</name>
    <name type="common">Fruit fly</name>
    <dbReference type="NCBI Taxonomy" id="7291"/>
    <lineage>
        <taxon>Eukaryota</taxon>
        <taxon>Metazoa</taxon>
        <taxon>Ecdysozoa</taxon>
        <taxon>Arthropoda</taxon>
        <taxon>Hexapoda</taxon>
        <taxon>Insecta</taxon>
        <taxon>Pterygota</taxon>
        <taxon>Neoptera</taxon>
        <taxon>Endopterygota</taxon>
        <taxon>Diptera</taxon>
        <taxon>Brachycera</taxon>
        <taxon>Muscomorpha</taxon>
        <taxon>Ephydroidea</taxon>
        <taxon>Drosophilidae</taxon>
        <taxon>Drosophila</taxon>
    </lineage>
</organism>
<proteinExistence type="predicted"/>
<feature type="compositionally biased region" description="Acidic residues" evidence="4">
    <location>
        <begin position="367"/>
        <end position="376"/>
    </location>
</feature>
<dbReference type="PROSITE" id="PS50896">
    <property type="entry name" value="LISH"/>
    <property type="match status" value="1"/>
</dbReference>
<dbReference type="OrthoDB" id="5970631at2759"/>
<feature type="compositionally biased region" description="Basic and acidic residues" evidence="4">
    <location>
        <begin position="225"/>
        <end position="234"/>
    </location>
</feature>
<feature type="region of interest" description="Disordered" evidence="4">
    <location>
        <begin position="192"/>
        <end position="358"/>
    </location>
</feature>
<dbReference type="Proteomes" id="UP000515160">
    <property type="component" value="Chromosome 2R"/>
</dbReference>
<sequence length="382" mass="43790">MEDNSYLQLVEEGIKLHFERNGTLDEMRSGLHAKVLRMLHGEKNLRKDEPLCGGELEQRGLSHLLNQLIVDYFEWYGYKHTLETFALETGNKSYKSREILRRELNGTFTHTELPILLEMVMKHTNIDNNQQKVGDSVAQIQKKVEKASSKFKKVPTKELRKPEWNNSRVIEASNKVEKFLAPRNFGKAPQAKVNIRQRMVDPESRAPKHPKREITKTVYKPKKTKNFDTERSTESPKTSSENNDDDSSSETFADIPNRYYREQEPAEQSYPCGYGEEGPYEGQHLQKSIKPLNSNKSNNKDKMPKASGKFTLKATNAKVKSSDQSTTKRGKFSYQSNRRIHSSDDDLNMPVCKPRCPDTMISSIEMDSAEDTDENEGSGSYI</sequence>
<name>A0A6P8ZEK6_DROAB</name>
<dbReference type="GeneID" id="117576118"/>
<evidence type="ECO:0000256" key="3">
    <source>
        <dbReference type="ARBA" id="ARBA00023212"/>
    </source>
</evidence>
<accession>A0A6P8ZEK6</accession>